<organism evidence="2 3">
    <name type="scientific">Algoriphagus pacificus</name>
    <dbReference type="NCBI Taxonomy" id="2811234"/>
    <lineage>
        <taxon>Bacteria</taxon>
        <taxon>Pseudomonadati</taxon>
        <taxon>Bacteroidota</taxon>
        <taxon>Cytophagia</taxon>
        <taxon>Cytophagales</taxon>
        <taxon>Cyclobacteriaceae</taxon>
        <taxon>Algoriphagus</taxon>
    </lineage>
</organism>
<sequence length="52" mass="5885">MNYEASPDLGRQRPEGKGIKSEAKQTALCRKLQVAQSPLIYFSEEFKGPEQE</sequence>
<dbReference type="Proteomes" id="UP000664480">
    <property type="component" value="Unassembled WGS sequence"/>
</dbReference>
<reference evidence="2 3" key="1">
    <citation type="submission" date="2021-03" db="EMBL/GenBank/DDBJ databases">
        <title>novel species isolated from a fishpond in China.</title>
        <authorList>
            <person name="Lu H."/>
            <person name="Cai Z."/>
        </authorList>
    </citation>
    <scope>NUCLEOTIDE SEQUENCE [LARGE SCALE GENOMIC DNA]</scope>
    <source>
        <strain evidence="2 3">YJ13C</strain>
    </source>
</reference>
<name>A0ABS3CIG5_9BACT</name>
<accession>A0ABS3CIG5</accession>
<feature type="region of interest" description="Disordered" evidence="1">
    <location>
        <begin position="1"/>
        <end position="23"/>
    </location>
</feature>
<dbReference type="EMBL" id="JAFKCU010000003">
    <property type="protein sequence ID" value="MBN7816889.1"/>
    <property type="molecule type" value="Genomic_DNA"/>
</dbReference>
<feature type="compositionally biased region" description="Basic and acidic residues" evidence="1">
    <location>
        <begin position="10"/>
        <end position="23"/>
    </location>
</feature>
<evidence type="ECO:0000313" key="3">
    <source>
        <dbReference type="Proteomes" id="UP000664480"/>
    </source>
</evidence>
<gene>
    <name evidence="2" type="ORF">J0A69_15700</name>
</gene>
<comment type="caution">
    <text evidence="2">The sequence shown here is derived from an EMBL/GenBank/DDBJ whole genome shotgun (WGS) entry which is preliminary data.</text>
</comment>
<dbReference type="RefSeq" id="WP_206587546.1">
    <property type="nucleotide sequence ID" value="NZ_JAFKCU010000003.1"/>
</dbReference>
<proteinExistence type="predicted"/>
<evidence type="ECO:0000256" key="1">
    <source>
        <dbReference type="SAM" id="MobiDB-lite"/>
    </source>
</evidence>
<evidence type="ECO:0000313" key="2">
    <source>
        <dbReference type="EMBL" id="MBN7816889.1"/>
    </source>
</evidence>
<protein>
    <submittedName>
        <fullName evidence="2">Uncharacterized protein</fullName>
    </submittedName>
</protein>
<keyword evidence="3" id="KW-1185">Reference proteome</keyword>